<dbReference type="GO" id="GO:0008168">
    <property type="term" value="F:methyltransferase activity"/>
    <property type="evidence" value="ECO:0007669"/>
    <property type="project" value="UniProtKB-KW"/>
</dbReference>
<keyword evidence="5" id="KW-0539">Nucleus</keyword>
<name>A0A4Z1NNI6_9PEZI</name>
<organism evidence="8 9">
    <name type="scientific">Venturia nashicola</name>
    <dbReference type="NCBI Taxonomy" id="86259"/>
    <lineage>
        <taxon>Eukaryota</taxon>
        <taxon>Fungi</taxon>
        <taxon>Dikarya</taxon>
        <taxon>Ascomycota</taxon>
        <taxon>Pezizomycotina</taxon>
        <taxon>Dothideomycetes</taxon>
        <taxon>Pleosporomycetidae</taxon>
        <taxon>Venturiales</taxon>
        <taxon>Venturiaceae</taxon>
        <taxon>Venturia</taxon>
    </lineage>
</organism>
<sequence length="844" mass="94854">MPPSQLKRLKASLRENGIVGPQKSKKEKKKAGRADQRSERNIALNSIRDAFNPFETKQASRPSKKDVTTPYSMKLAAQGKTGGTQVFGRPGVSKSNGEALRRRTLLGEVEGRHKVGGIVDRRIGENDPGMAPEEKALQRFTREQERKAGGGRRSMFDLEGEEEVEELALTHLGQSLSLGKDDFDGESVDGGSEDEDARPNNTYGKRKLGDENEDGQGDDEGPEKKKSRAEVMKEVMLKSKAYKYERQQAKEDDEEVREKLDKGIGDLRSTLLSLQTKLEAAPKPLAAPVVSVGPGHIDPGRAALMETGLNPDKDYDLQIKRMAMDTRAKPTDRTRTDEEKAKYQATRQKELDEGRIRRMAGLQEDDGEDSGDQEHEGEDPDAEPEYVEGNDAVAFGLATETKTEKTEKTLYRPDGVEDEDEFVIDKDLVASDSEGEEVLSEDESESEASEDEMVAEQDGDNEFLYGKVPATGANSAKPAMREMTSSCPTTYSDIVDLLEKSPSADVNAIIRRIRQRYDSGLSSSNKDKLVAFAQALVEYLRLRPTATNPPSLKVFETIIRHLHSMSKAYPDPIAQSIRSHLEQMHTELSMNAGDLMILTTICTIYPTSDHFHQVVTPAITLIGRWLGLTAPDNAKALSTGAYLGALCIKFQSFSKRYIPELIRFTLNALRSGQPIALLEAHITNLLAMADFWSAKSAFIETFTPFLTVLKSLHRQKEQRTLQILLQHASLSRRPLELHHHKPQPIKSAVPKFEESFNPDRHYDPDKERAEANKLQKDYKREKKGAMRELRKDGNFLAREKLREKKERDEAYEKKYKRLVAEIQGEEGHEKKVYERERNARKSTR</sequence>
<feature type="region of interest" description="Disordered" evidence="7">
    <location>
        <begin position="119"/>
        <end position="230"/>
    </location>
</feature>
<evidence type="ECO:0000313" key="8">
    <source>
        <dbReference type="EMBL" id="TID17522.1"/>
    </source>
</evidence>
<feature type="region of interest" description="Disordered" evidence="7">
    <location>
        <begin position="820"/>
        <end position="844"/>
    </location>
</feature>
<dbReference type="GO" id="GO:0032259">
    <property type="term" value="P:methylation"/>
    <property type="evidence" value="ECO:0007669"/>
    <property type="project" value="UniProtKB-KW"/>
</dbReference>
<keyword evidence="3" id="KW-0690">Ribosome biogenesis</keyword>
<feature type="compositionally biased region" description="Acidic residues" evidence="7">
    <location>
        <begin position="363"/>
        <end position="388"/>
    </location>
</feature>
<dbReference type="PANTHER" id="PTHR23183:SF0">
    <property type="entry name" value="NUCLEOLAR PROTEIN 14"/>
    <property type="match status" value="1"/>
</dbReference>
<keyword evidence="9" id="KW-1185">Reference proteome</keyword>
<comment type="subcellular location">
    <subcellularLocation>
        <location evidence="1">Nucleus</location>
        <location evidence="1">Nucleolus</location>
    </subcellularLocation>
</comment>
<comment type="function">
    <text evidence="6">Involved in nucleolar processing of pre-18S ribosomal RNA. Has a role in the nuclear export of 40S pre-ribosomal subunit to the cytoplasm.</text>
</comment>
<evidence type="ECO:0000256" key="3">
    <source>
        <dbReference type="ARBA" id="ARBA00022517"/>
    </source>
</evidence>
<dbReference type="PANTHER" id="PTHR23183">
    <property type="entry name" value="NOP14"/>
    <property type="match status" value="1"/>
</dbReference>
<keyword evidence="8" id="KW-0489">Methyltransferase</keyword>
<protein>
    <submittedName>
        <fullName evidence="8">Multisite-specific tRNA:(Cytosine-C(5))-methyltransferase</fullName>
    </submittedName>
</protein>
<reference evidence="8 9" key="1">
    <citation type="submission" date="2019-04" db="EMBL/GenBank/DDBJ databases">
        <title>High contiguity whole genome sequence and gene annotation resource for two Venturia nashicola isolates.</title>
        <authorList>
            <person name="Prokchorchik M."/>
            <person name="Won K."/>
            <person name="Lee Y."/>
            <person name="Choi E.D."/>
            <person name="Segonzac C."/>
            <person name="Sohn K.H."/>
        </authorList>
    </citation>
    <scope>NUCLEOTIDE SEQUENCE [LARGE SCALE GENOMIC DNA]</scope>
    <source>
        <strain evidence="8 9">PRI2</strain>
    </source>
</reference>
<evidence type="ECO:0000256" key="6">
    <source>
        <dbReference type="ARBA" id="ARBA00024695"/>
    </source>
</evidence>
<accession>A0A4Z1NNI6</accession>
<dbReference type="GO" id="GO:0030692">
    <property type="term" value="C:Noc4p-Nop14p complex"/>
    <property type="evidence" value="ECO:0007669"/>
    <property type="project" value="TreeGrafter"/>
</dbReference>
<feature type="compositionally biased region" description="Basic and acidic residues" evidence="7">
    <location>
        <begin position="825"/>
        <end position="844"/>
    </location>
</feature>
<comment type="similarity">
    <text evidence="2">Belongs to the NOP14 family.</text>
</comment>
<feature type="region of interest" description="Disordered" evidence="7">
    <location>
        <begin position="76"/>
        <end position="99"/>
    </location>
</feature>
<feature type="compositionally biased region" description="Acidic residues" evidence="7">
    <location>
        <begin position="433"/>
        <end position="461"/>
    </location>
</feature>
<dbReference type="AlphaFoldDB" id="A0A4Z1NNI6"/>
<evidence type="ECO:0000313" key="9">
    <source>
        <dbReference type="Proteomes" id="UP000298493"/>
    </source>
</evidence>
<evidence type="ECO:0000256" key="2">
    <source>
        <dbReference type="ARBA" id="ARBA00007466"/>
    </source>
</evidence>
<feature type="compositionally biased region" description="Acidic residues" evidence="7">
    <location>
        <begin position="183"/>
        <end position="196"/>
    </location>
</feature>
<evidence type="ECO:0000256" key="4">
    <source>
        <dbReference type="ARBA" id="ARBA00022552"/>
    </source>
</evidence>
<keyword evidence="4" id="KW-0698">rRNA processing</keyword>
<gene>
    <name evidence="8" type="ORF">E6O75_ATG08268</name>
</gene>
<feature type="compositionally biased region" description="Basic and acidic residues" evidence="7">
    <location>
        <begin position="320"/>
        <end position="356"/>
    </location>
</feature>
<keyword evidence="8" id="KW-0808">Transferase</keyword>
<evidence type="ECO:0000256" key="1">
    <source>
        <dbReference type="ARBA" id="ARBA00004604"/>
    </source>
</evidence>
<dbReference type="GO" id="GO:0030490">
    <property type="term" value="P:maturation of SSU-rRNA"/>
    <property type="evidence" value="ECO:0007669"/>
    <property type="project" value="TreeGrafter"/>
</dbReference>
<dbReference type="GO" id="GO:0032040">
    <property type="term" value="C:small-subunit processome"/>
    <property type="evidence" value="ECO:0007669"/>
    <property type="project" value="InterPro"/>
</dbReference>
<feature type="compositionally biased region" description="Basic and acidic residues" evidence="7">
    <location>
        <begin position="132"/>
        <end position="148"/>
    </location>
</feature>
<dbReference type="STRING" id="86259.A0A4Z1NNI6"/>
<comment type="caution">
    <text evidence="8">The sequence shown here is derived from an EMBL/GenBank/DDBJ whole genome shotgun (WGS) entry which is preliminary data.</text>
</comment>
<feature type="compositionally biased region" description="Acidic residues" evidence="7">
    <location>
        <begin position="211"/>
        <end position="221"/>
    </location>
</feature>
<feature type="compositionally biased region" description="Basic and acidic residues" evidence="7">
    <location>
        <begin position="401"/>
        <end position="415"/>
    </location>
</feature>
<feature type="region of interest" description="Disordered" evidence="7">
    <location>
        <begin position="320"/>
        <end position="481"/>
    </location>
</feature>
<dbReference type="Proteomes" id="UP000298493">
    <property type="component" value="Unassembled WGS sequence"/>
</dbReference>
<dbReference type="InterPro" id="IPR007276">
    <property type="entry name" value="Nop14"/>
</dbReference>
<dbReference type="EMBL" id="SNSC02000016">
    <property type="protein sequence ID" value="TID17522.1"/>
    <property type="molecule type" value="Genomic_DNA"/>
</dbReference>
<proteinExistence type="inferred from homology"/>
<evidence type="ECO:0000256" key="7">
    <source>
        <dbReference type="SAM" id="MobiDB-lite"/>
    </source>
</evidence>
<dbReference type="Pfam" id="PF04147">
    <property type="entry name" value="Nop14"/>
    <property type="match status" value="2"/>
</dbReference>
<feature type="region of interest" description="Disordered" evidence="7">
    <location>
        <begin position="1"/>
        <end position="40"/>
    </location>
</feature>
<evidence type="ECO:0000256" key="5">
    <source>
        <dbReference type="ARBA" id="ARBA00023242"/>
    </source>
</evidence>